<keyword evidence="3" id="KW-1003">Cell membrane</keyword>
<keyword evidence="6 11" id="KW-0812">Transmembrane</keyword>
<dbReference type="GO" id="GO:0015628">
    <property type="term" value="P:protein secretion by the type II secretion system"/>
    <property type="evidence" value="ECO:0007669"/>
    <property type="project" value="InterPro"/>
</dbReference>
<dbReference type="GO" id="GO:0015627">
    <property type="term" value="C:type II protein secretion system complex"/>
    <property type="evidence" value="ECO:0007669"/>
    <property type="project" value="InterPro"/>
</dbReference>
<evidence type="ECO:0000256" key="4">
    <source>
        <dbReference type="ARBA" id="ARBA00022481"/>
    </source>
</evidence>
<evidence type="ECO:0000259" key="12">
    <source>
        <dbReference type="Pfam" id="PF12019"/>
    </source>
</evidence>
<evidence type="ECO:0000256" key="2">
    <source>
        <dbReference type="ARBA" id="ARBA00021549"/>
    </source>
</evidence>
<evidence type="ECO:0000256" key="3">
    <source>
        <dbReference type="ARBA" id="ARBA00022475"/>
    </source>
</evidence>
<dbReference type="InterPro" id="IPR022346">
    <property type="entry name" value="T2SS_GspH"/>
</dbReference>
<evidence type="ECO:0000256" key="7">
    <source>
        <dbReference type="ARBA" id="ARBA00022989"/>
    </source>
</evidence>
<sequence length="167" mass="17715">MPVVPCPTRRPRALSRRRAMRGVSLLEMLLVVALIAIIGVLTATAMNGGMDGVRLRNAGKEVASQLRYTRTQAIATGERQRFLIDPQARTWEAANGRHGSLPAALEVHFRGAGQVAGVANGKGGIAFHPDGGSSGGTIELGMRDALWRIDVSWITGEVRSGPVRGAP</sequence>
<organism evidence="13 14">
    <name type="scientific">Stenotrophomonas rhizophila</name>
    <dbReference type="NCBI Taxonomy" id="216778"/>
    <lineage>
        <taxon>Bacteria</taxon>
        <taxon>Pseudomonadati</taxon>
        <taxon>Pseudomonadota</taxon>
        <taxon>Gammaproteobacteria</taxon>
        <taxon>Lysobacterales</taxon>
        <taxon>Lysobacteraceae</taxon>
        <taxon>Stenotrophomonas</taxon>
    </lineage>
</organism>
<dbReference type="RefSeq" id="WP_245357181.1">
    <property type="nucleotide sequence ID" value="NZ_JABEXP010000002.1"/>
</dbReference>
<evidence type="ECO:0000313" key="13">
    <source>
        <dbReference type="EMBL" id="MDQ1109872.1"/>
    </source>
</evidence>
<dbReference type="AlphaFoldDB" id="A0AAP5AJI9"/>
<comment type="caution">
    <text evidence="13">The sequence shown here is derived from an EMBL/GenBank/DDBJ whole genome shotgun (WGS) entry which is preliminary data.</text>
</comment>
<feature type="domain" description="General secretion pathway GspH" evidence="12">
    <location>
        <begin position="60"/>
        <end position="153"/>
    </location>
</feature>
<dbReference type="NCBIfam" id="NF047827">
    <property type="entry name" value="T3SSXpsH"/>
    <property type="match status" value="1"/>
</dbReference>
<reference evidence="13" key="1">
    <citation type="submission" date="2023-07" db="EMBL/GenBank/DDBJ databases">
        <title>Functional and genomic diversity of the sorghum phyllosphere microbiome.</title>
        <authorList>
            <person name="Shade A."/>
        </authorList>
    </citation>
    <scope>NUCLEOTIDE SEQUENCE</scope>
    <source>
        <strain evidence="13">SORGH_AS_0457</strain>
    </source>
</reference>
<dbReference type="InterPro" id="IPR045584">
    <property type="entry name" value="Pilin-like"/>
</dbReference>
<accession>A0AAP5AJI9</accession>
<evidence type="ECO:0000256" key="11">
    <source>
        <dbReference type="SAM" id="Phobius"/>
    </source>
</evidence>
<evidence type="ECO:0000313" key="14">
    <source>
        <dbReference type="Proteomes" id="UP001226084"/>
    </source>
</evidence>
<evidence type="ECO:0000256" key="6">
    <source>
        <dbReference type="ARBA" id="ARBA00022692"/>
    </source>
</evidence>
<evidence type="ECO:0000256" key="10">
    <source>
        <dbReference type="ARBA" id="ARBA00030775"/>
    </source>
</evidence>
<keyword evidence="5" id="KW-0997">Cell inner membrane</keyword>
<evidence type="ECO:0000256" key="9">
    <source>
        <dbReference type="ARBA" id="ARBA00025772"/>
    </source>
</evidence>
<protein>
    <recommendedName>
        <fullName evidence="2">Type II secretion system protein H</fullName>
    </recommendedName>
    <alternativeName>
        <fullName evidence="10">General secretion pathway protein H</fullName>
    </alternativeName>
</protein>
<comment type="subcellular location">
    <subcellularLocation>
        <location evidence="1">Cell inner membrane</location>
        <topology evidence="1">Single-pass membrane protein</topology>
    </subcellularLocation>
</comment>
<gene>
    <name evidence="13" type="ORF">QE424_003031</name>
</gene>
<dbReference type="EMBL" id="JAUTAS010000001">
    <property type="protein sequence ID" value="MDQ1109872.1"/>
    <property type="molecule type" value="Genomic_DNA"/>
</dbReference>
<proteinExistence type="inferred from homology"/>
<evidence type="ECO:0000256" key="5">
    <source>
        <dbReference type="ARBA" id="ARBA00022519"/>
    </source>
</evidence>
<keyword evidence="4" id="KW-0488">Methylation</keyword>
<feature type="transmembrane region" description="Helical" evidence="11">
    <location>
        <begin position="25"/>
        <end position="46"/>
    </location>
</feature>
<comment type="similarity">
    <text evidence="9">Belongs to the GSP H family.</text>
</comment>
<dbReference type="SUPFAM" id="SSF54523">
    <property type="entry name" value="Pili subunits"/>
    <property type="match status" value="1"/>
</dbReference>
<keyword evidence="8 11" id="KW-0472">Membrane</keyword>
<name>A0AAP5AJI9_9GAMM</name>
<dbReference type="InterPro" id="IPR012902">
    <property type="entry name" value="N_methyl_site"/>
</dbReference>
<dbReference type="PROSITE" id="PS00409">
    <property type="entry name" value="PROKAR_NTER_METHYL"/>
    <property type="match status" value="1"/>
</dbReference>
<keyword evidence="7 11" id="KW-1133">Transmembrane helix</keyword>
<dbReference type="Pfam" id="PF12019">
    <property type="entry name" value="GspH"/>
    <property type="match status" value="1"/>
</dbReference>
<evidence type="ECO:0000256" key="1">
    <source>
        <dbReference type="ARBA" id="ARBA00004377"/>
    </source>
</evidence>
<dbReference type="NCBIfam" id="TIGR02532">
    <property type="entry name" value="IV_pilin_GFxxxE"/>
    <property type="match status" value="1"/>
</dbReference>
<dbReference type="Proteomes" id="UP001226084">
    <property type="component" value="Unassembled WGS sequence"/>
</dbReference>
<dbReference type="GO" id="GO:0005886">
    <property type="term" value="C:plasma membrane"/>
    <property type="evidence" value="ECO:0007669"/>
    <property type="project" value="UniProtKB-SubCell"/>
</dbReference>
<evidence type="ECO:0000256" key="8">
    <source>
        <dbReference type="ARBA" id="ARBA00023136"/>
    </source>
</evidence>